<reference evidence="4" key="1">
    <citation type="submission" date="2020-07" db="EMBL/GenBank/DDBJ databases">
        <title>Nitrate ammonifying Pseudomonas campi sp. nov. isolated from German agricultural grassland.</title>
        <authorList>
            <person name="Timsy T."/>
            <person name="Ulrich A."/>
            <person name="Spanner T."/>
            <person name="Foesel B."/>
            <person name="Kolb S."/>
            <person name="Horn M.A."/>
            <person name="Behrendt U."/>
        </authorList>
    </citation>
    <scope>NUCLEOTIDE SEQUENCE</scope>
    <source>
        <strain evidence="4">S1-A32-2</strain>
    </source>
</reference>
<dbReference type="InterPro" id="IPR013762">
    <property type="entry name" value="Integrase-like_cat_sf"/>
</dbReference>
<evidence type="ECO:0000313" key="5">
    <source>
        <dbReference type="Proteomes" id="UP000501379"/>
    </source>
</evidence>
<proteinExistence type="predicted"/>
<dbReference type="GO" id="GO:0003677">
    <property type="term" value="F:DNA binding"/>
    <property type="evidence" value="ECO:0007669"/>
    <property type="project" value="InterPro"/>
</dbReference>
<dbReference type="Pfam" id="PF00589">
    <property type="entry name" value="Phage_integrase"/>
    <property type="match status" value="1"/>
</dbReference>
<dbReference type="GO" id="GO:0006310">
    <property type="term" value="P:DNA recombination"/>
    <property type="evidence" value="ECO:0007669"/>
    <property type="project" value="UniProtKB-KW"/>
</dbReference>
<organism evidence="4 5">
    <name type="scientific">Aquipseudomonas campi</name>
    <dbReference type="NCBI Taxonomy" id="2731681"/>
    <lineage>
        <taxon>Bacteria</taxon>
        <taxon>Pseudomonadati</taxon>
        <taxon>Pseudomonadota</taxon>
        <taxon>Gammaproteobacteria</taxon>
        <taxon>Pseudomonadales</taxon>
        <taxon>Pseudomonadaceae</taxon>
        <taxon>Aquipseudomonas</taxon>
    </lineage>
</organism>
<dbReference type="KEGG" id="pcam:HNE05_00280"/>
<dbReference type="InterPro" id="IPR011010">
    <property type="entry name" value="DNA_brk_join_enz"/>
</dbReference>
<dbReference type="RefSeq" id="WP_173203068.1">
    <property type="nucleotide sequence ID" value="NZ_CP053697.2"/>
</dbReference>
<dbReference type="InterPro" id="IPR050090">
    <property type="entry name" value="Tyrosine_recombinase_XerCD"/>
</dbReference>
<dbReference type="Gene3D" id="1.10.443.10">
    <property type="entry name" value="Intergrase catalytic core"/>
    <property type="match status" value="1"/>
</dbReference>
<dbReference type="AlphaFoldDB" id="A0A6M8FCS9"/>
<keyword evidence="2" id="KW-0233">DNA recombination</keyword>
<protein>
    <submittedName>
        <fullName evidence="4">Site-specific integrase</fullName>
    </submittedName>
</protein>
<dbReference type="InterPro" id="IPR002104">
    <property type="entry name" value="Integrase_catalytic"/>
</dbReference>
<keyword evidence="5" id="KW-1185">Reference proteome</keyword>
<evidence type="ECO:0000256" key="2">
    <source>
        <dbReference type="ARBA" id="ARBA00023172"/>
    </source>
</evidence>
<dbReference type="EMBL" id="CP053697">
    <property type="protein sequence ID" value="QKE61869.1"/>
    <property type="molecule type" value="Genomic_DNA"/>
</dbReference>
<evidence type="ECO:0000256" key="1">
    <source>
        <dbReference type="ARBA" id="ARBA00022908"/>
    </source>
</evidence>
<dbReference type="PROSITE" id="PS51898">
    <property type="entry name" value="TYR_RECOMBINASE"/>
    <property type="match status" value="1"/>
</dbReference>
<dbReference type="CDD" id="cd00397">
    <property type="entry name" value="DNA_BRE_C"/>
    <property type="match status" value="1"/>
</dbReference>
<name>A0A6M8FCS9_9GAMM</name>
<evidence type="ECO:0000313" key="4">
    <source>
        <dbReference type="EMBL" id="QKE61869.1"/>
    </source>
</evidence>
<dbReference type="PANTHER" id="PTHR30349:SF64">
    <property type="entry name" value="PROPHAGE INTEGRASE INTD-RELATED"/>
    <property type="match status" value="1"/>
</dbReference>
<evidence type="ECO:0000259" key="3">
    <source>
        <dbReference type="PROSITE" id="PS51898"/>
    </source>
</evidence>
<dbReference type="SUPFAM" id="SSF56349">
    <property type="entry name" value="DNA breaking-rejoining enzymes"/>
    <property type="match status" value="1"/>
</dbReference>
<dbReference type="Proteomes" id="UP000501379">
    <property type="component" value="Chromosome"/>
</dbReference>
<dbReference type="PANTHER" id="PTHR30349">
    <property type="entry name" value="PHAGE INTEGRASE-RELATED"/>
    <property type="match status" value="1"/>
</dbReference>
<keyword evidence="1" id="KW-0229">DNA integration</keyword>
<accession>A0A6M8FCS9</accession>
<dbReference type="GO" id="GO:0015074">
    <property type="term" value="P:DNA integration"/>
    <property type="evidence" value="ECO:0007669"/>
    <property type="project" value="UniProtKB-KW"/>
</dbReference>
<gene>
    <name evidence="4" type="ORF">HNE05_00280</name>
</gene>
<sequence>MNIVKVQLHNGERLPMLLDSQGLPVVAVNEWIMSRRNRSLNTLSNNLQELTPLYVWLESRGEDLFSLIRSGRFWPETFTSALIECLRRGQRKGKKLAKLAVRPDTFNKRLSTVLRFLNWCFYVVLSDQELGARREVISEVQDKVNHALKDGYHSKEPSNSEVKKGLTAMQARFLQDVLDPESAMLVSSPQTKLRNYLIVALMLLLGLRPGEVLSLRLEDVEFGALTNVRVRRRRISAEDTRSCPASVKRAGRILVLDYPRLEKLLNSYAMKDREIAVRRANGKRSNFFFLSRDGKPLSESSVQAIFKRVRRAYPGKLPGNLSAKSLRHSFTDGLRRELKLQGYSDDEIRAILMYLRGDTGRESQDTYIDYQGQSAEAQKAYWLKVAGSRGADDVPV</sequence>
<feature type="domain" description="Tyr recombinase" evidence="3">
    <location>
        <begin position="161"/>
        <end position="383"/>
    </location>
</feature>